<dbReference type="AlphaFoldDB" id="A0A1I7UYM0"/>
<dbReference type="Proteomes" id="UP000095282">
    <property type="component" value="Unplaced"/>
</dbReference>
<sequence>MLAQTSRDFNRLTKTRPLHIENLHITYYWGLIRVKADSDILKATQEMKQRYHEDFYRLHQNGGDVWFEKKPAEESPMDSVIQWILHLPNLTIKNLWVKEQTNLLCSPYDGKSFEYRGEKLKVENLYTNSDMSVYNYVTPVYLKKIVHLNENFTFGILTREPLKNAEVLISIGLHSNLETKNYMKLKFAIFKAWGTMTFKKIMKFKDAFLRKPDLREIRMECGFSEEEFDKINTSLKTYNSRQMANPNWADFKYPGQPGKILRLCVVGEFVWFRGPGYIPGEIERAEEELKAGFQEDQLGKFTRDKDIWQ</sequence>
<protein>
    <submittedName>
        <fullName evidence="2">FBA_2 domain-containing protein</fullName>
    </submittedName>
</protein>
<evidence type="ECO:0000313" key="1">
    <source>
        <dbReference type="Proteomes" id="UP000095282"/>
    </source>
</evidence>
<name>A0A1I7UYM0_9PELO</name>
<organism evidence="1 2">
    <name type="scientific">Caenorhabditis tropicalis</name>
    <dbReference type="NCBI Taxonomy" id="1561998"/>
    <lineage>
        <taxon>Eukaryota</taxon>
        <taxon>Metazoa</taxon>
        <taxon>Ecdysozoa</taxon>
        <taxon>Nematoda</taxon>
        <taxon>Chromadorea</taxon>
        <taxon>Rhabditida</taxon>
        <taxon>Rhabditina</taxon>
        <taxon>Rhabditomorpha</taxon>
        <taxon>Rhabditoidea</taxon>
        <taxon>Rhabditidae</taxon>
        <taxon>Peloderinae</taxon>
        <taxon>Caenorhabditis</taxon>
    </lineage>
</organism>
<evidence type="ECO:0000313" key="2">
    <source>
        <dbReference type="WBParaSite" id="Csp11.Scaffold630.g20645.t1"/>
    </source>
</evidence>
<reference evidence="2" key="1">
    <citation type="submission" date="2016-11" db="UniProtKB">
        <authorList>
            <consortium name="WormBaseParasite"/>
        </authorList>
    </citation>
    <scope>IDENTIFICATION</scope>
</reference>
<proteinExistence type="predicted"/>
<keyword evidence="1" id="KW-1185">Reference proteome</keyword>
<dbReference type="WBParaSite" id="Csp11.Scaffold630.g20645.t1">
    <property type="protein sequence ID" value="Csp11.Scaffold630.g20645.t1"/>
    <property type="gene ID" value="Csp11.Scaffold630.g20645"/>
</dbReference>
<accession>A0A1I7UYM0</accession>